<keyword evidence="2" id="KW-1185">Reference proteome</keyword>
<accession>A0ABM9B5J9</accession>
<proteinExistence type="predicted"/>
<dbReference type="Proteomes" id="UP000837803">
    <property type="component" value="Unassembled WGS sequence"/>
</dbReference>
<dbReference type="EMBL" id="CAKLPZ010000005">
    <property type="protein sequence ID" value="CAH1002469.1"/>
    <property type="molecule type" value="Genomic_DNA"/>
</dbReference>
<gene>
    <name evidence="1" type="ORF">LEM8419_03348</name>
</gene>
<evidence type="ECO:0000313" key="2">
    <source>
        <dbReference type="Proteomes" id="UP000837803"/>
    </source>
</evidence>
<reference evidence="1" key="1">
    <citation type="submission" date="2021-12" db="EMBL/GenBank/DDBJ databases">
        <authorList>
            <person name="Rodrigo-Torres L."/>
            <person name="Arahal R. D."/>
            <person name="Lucena T."/>
        </authorList>
    </citation>
    <scope>NUCLEOTIDE SEQUENCE</scope>
    <source>
        <strain evidence="1">CECT 8419</strain>
    </source>
</reference>
<protein>
    <submittedName>
        <fullName evidence="1">Uncharacterized protein</fullName>
    </submittedName>
</protein>
<sequence>MVRRIPTLLLLFSLSGLLPGQSSPRTTLRQLFDGMR</sequence>
<name>A0ABM9B5J9_9BACT</name>
<comment type="caution">
    <text evidence="1">The sequence shown here is derived from an EMBL/GenBank/DDBJ whole genome shotgun (WGS) entry which is preliminary data.</text>
</comment>
<evidence type="ECO:0000313" key="1">
    <source>
        <dbReference type="EMBL" id="CAH1002469.1"/>
    </source>
</evidence>
<organism evidence="1 2">
    <name type="scientific">Neolewinella maritima</name>
    <dbReference type="NCBI Taxonomy" id="1383882"/>
    <lineage>
        <taxon>Bacteria</taxon>
        <taxon>Pseudomonadati</taxon>
        <taxon>Bacteroidota</taxon>
        <taxon>Saprospiria</taxon>
        <taxon>Saprospirales</taxon>
        <taxon>Lewinellaceae</taxon>
        <taxon>Neolewinella</taxon>
    </lineage>
</organism>